<evidence type="ECO:0000256" key="4">
    <source>
        <dbReference type="ARBA" id="ARBA00022701"/>
    </source>
</evidence>
<keyword evidence="7 10" id="KW-0243">Dynein</keyword>
<keyword evidence="5 10" id="KW-0547">Nucleotide-binding</keyword>
<protein>
    <recommendedName>
        <fullName evidence="10">Dynein light intermediate chain</fullName>
    </recommendedName>
</protein>
<dbReference type="PANTHER" id="PTHR12688">
    <property type="entry name" value="DYNEIN LIGHT INTERMEDIATE CHAIN"/>
    <property type="match status" value="1"/>
</dbReference>
<name>A0ABY7ET66_MYAAR</name>
<evidence type="ECO:0000313" key="13">
    <source>
        <dbReference type="Proteomes" id="UP001164746"/>
    </source>
</evidence>
<comment type="subunit">
    <text evidence="10">Homodimer. The cytoplasmic dynein 1 complex consists of two catalytic heavy chains (HCs) and a number of non-catalytic subunits presented by intermediate chains (ICs).</text>
</comment>
<keyword evidence="9 10" id="KW-0206">Cytoskeleton</keyword>
<feature type="region of interest" description="Disordered" evidence="11">
    <location>
        <begin position="134"/>
        <end position="167"/>
    </location>
</feature>
<dbReference type="InterPro" id="IPR008467">
    <property type="entry name" value="Dynein1_light_intermed_chain"/>
</dbReference>
<dbReference type="PANTHER" id="PTHR12688:SF0">
    <property type="entry name" value="DYNEIN LIGHT INTERMEDIATE CHAIN"/>
    <property type="match status" value="1"/>
</dbReference>
<reference evidence="12" key="1">
    <citation type="submission" date="2022-11" db="EMBL/GenBank/DDBJ databases">
        <title>Centuries of genome instability and evolution in soft-shell clam transmissible cancer (bioRxiv).</title>
        <authorList>
            <person name="Hart S.F.M."/>
            <person name="Yonemitsu M.A."/>
            <person name="Giersch R.M."/>
            <person name="Beal B.F."/>
            <person name="Arriagada G."/>
            <person name="Davis B.W."/>
            <person name="Ostrander E.A."/>
            <person name="Goff S.P."/>
            <person name="Metzger M.J."/>
        </authorList>
    </citation>
    <scope>NUCLEOTIDE SEQUENCE</scope>
    <source>
        <strain evidence="12">MELC-2E11</strain>
        <tissue evidence="12">Siphon/mantle</tissue>
    </source>
</reference>
<dbReference type="Proteomes" id="UP001164746">
    <property type="component" value="Chromosome 8"/>
</dbReference>
<evidence type="ECO:0000256" key="9">
    <source>
        <dbReference type="ARBA" id="ARBA00023212"/>
    </source>
</evidence>
<evidence type="ECO:0000256" key="8">
    <source>
        <dbReference type="ARBA" id="ARBA00023175"/>
    </source>
</evidence>
<evidence type="ECO:0000256" key="11">
    <source>
        <dbReference type="SAM" id="MobiDB-lite"/>
    </source>
</evidence>
<gene>
    <name evidence="12" type="ORF">MAR_026181</name>
</gene>
<evidence type="ECO:0000256" key="1">
    <source>
        <dbReference type="ARBA" id="ARBA00004245"/>
    </source>
</evidence>
<sequence length="353" mass="39744">MSLTSLTDGASLFYTSVKEEKNCDLLHQYLLHRIYGFPFNMPAFVVEKDKYIRKHYLIDKQQQIGQELDRNVVPAGWDNDKKIAILHENLQNIKPTDAYEDVIAKPIVRKPVQRDAEVTVEDVQLFLMKQQSHLSKAPSPGAAGESPVRTGSQTPKTATIGKAASSPTPTTKLVVVSELRLRSIKNWRTSETLIASMVLPHCRGARRARENDKDHGKNYKKSPFRCQPKWTNRLLIGSFLTMYVMVSFLKRREKTATLCIIMIWGIFAACATKCESFKRSNQHSGCKSKDPVDTKCIFESNNFCGHVEPKTDDISGSKQAKQDASKHHKGTCPSACLLGHASLQEPLRHFVNC</sequence>
<evidence type="ECO:0000256" key="2">
    <source>
        <dbReference type="ARBA" id="ARBA00022448"/>
    </source>
</evidence>
<accession>A0ABY7ET66</accession>
<dbReference type="InterPro" id="IPR022780">
    <property type="entry name" value="Dynein_light_int_chain"/>
</dbReference>
<comment type="similarity">
    <text evidence="10">Belongs to the dynein light intermediate chain family.</text>
</comment>
<keyword evidence="2 10" id="KW-0813">Transport</keyword>
<dbReference type="EMBL" id="CP111019">
    <property type="protein sequence ID" value="WAR12001.1"/>
    <property type="molecule type" value="Genomic_DNA"/>
</dbReference>
<keyword evidence="3 10" id="KW-0963">Cytoplasm</keyword>
<keyword evidence="13" id="KW-1185">Reference proteome</keyword>
<comment type="subcellular location">
    <subcellularLocation>
        <location evidence="1 10">Cytoplasm</location>
        <location evidence="1 10">Cytoskeleton</location>
    </subcellularLocation>
</comment>
<evidence type="ECO:0000313" key="12">
    <source>
        <dbReference type="EMBL" id="WAR12001.1"/>
    </source>
</evidence>
<comment type="function">
    <text evidence="10">Acts as one of several non-catalytic accessory components of the cytoplasmic dynein 1 complex that are thought to be involved in linking dynein to cargos and to adapter proteins that regulate dynein function. Cytoplasmic dynein 1 acts as a motor for the intracellular retrograde motility of vesicles and organelles along microtubules. May play a role in binding dynein to membranous organelles or chromosomes.</text>
</comment>
<proteinExistence type="inferred from homology"/>
<evidence type="ECO:0000256" key="7">
    <source>
        <dbReference type="ARBA" id="ARBA00023017"/>
    </source>
</evidence>
<keyword evidence="6 10" id="KW-0067">ATP-binding</keyword>
<evidence type="ECO:0000256" key="5">
    <source>
        <dbReference type="ARBA" id="ARBA00022741"/>
    </source>
</evidence>
<evidence type="ECO:0000256" key="6">
    <source>
        <dbReference type="ARBA" id="ARBA00022840"/>
    </source>
</evidence>
<keyword evidence="8 10" id="KW-0505">Motor protein</keyword>
<organism evidence="12 13">
    <name type="scientific">Mya arenaria</name>
    <name type="common">Soft-shell clam</name>
    <dbReference type="NCBI Taxonomy" id="6604"/>
    <lineage>
        <taxon>Eukaryota</taxon>
        <taxon>Metazoa</taxon>
        <taxon>Spiralia</taxon>
        <taxon>Lophotrochozoa</taxon>
        <taxon>Mollusca</taxon>
        <taxon>Bivalvia</taxon>
        <taxon>Autobranchia</taxon>
        <taxon>Heteroconchia</taxon>
        <taxon>Euheterodonta</taxon>
        <taxon>Imparidentia</taxon>
        <taxon>Neoheterodontei</taxon>
        <taxon>Myida</taxon>
        <taxon>Myoidea</taxon>
        <taxon>Myidae</taxon>
        <taxon>Mya</taxon>
    </lineage>
</organism>
<evidence type="ECO:0000256" key="10">
    <source>
        <dbReference type="RuleBase" id="RU366047"/>
    </source>
</evidence>
<evidence type="ECO:0000256" key="3">
    <source>
        <dbReference type="ARBA" id="ARBA00022490"/>
    </source>
</evidence>
<dbReference type="Pfam" id="PF05783">
    <property type="entry name" value="DLIC"/>
    <property type="match status" value="1"/>
</dbReference>
<keyword evidence="4 10" id="KW-0493">Microtubule</keyword>